<evidence type="ECO:0000313" key="29">
    <source>
        <dbReference type="Proteomes" id="UP000298663"/>
    </source>
</evidence>
<comment type="subcellular location">
    <subcellularLocation>
        <location evidence="2">Basolateral cell membrane</location>
        <topology evidence="2">Multi-pass membrane protein</topology>
    </subcellularLocation>
    <subcellularLocation>
        <location evidence="3">Cytoplasmic vesicle</location>
        <location evidence="3">Secretory vesicle membrane</location>
        <topology evidence="3">Multi-pass membrane protein</topology>
    </subcellularLocation>
    <subcellularLocation>
        <location evidence="1">Cytoplasmic vesicle</location>
        <location evidence="1">Secretory vesicle</location>
        <location evidence="1">Synaptic vesicle membrane</location>
    </subcellularLocation>
    <subcellularLocation>
        <location evidence="4">Lysosome membrane</location>
    </subcellularLocation>
</comment>
<comment type="catalytic activity">
    <reaction evidence="16">
        <text>L-aspartate(out) = L-aspartate(in)</text>
        <dbReference type="Rhea" id="RHEA:66332"/>
        <dbReference type="ChEBI" id="CHEBI:29991"/>
    </reaction>
    <physiologicalReaction direction="left-to-right" evidence="16">
        <dbReference type="Rhea" id="RHEA:66333"/>
    </physiologicalReaction>
</comment>
<evidence type="ECO:0000256" key="20">
    <source>
        <dbReference type="ARBA" id="ARBA00051612"/>
    </source>
</evidence>
<dbReference type="SUPFAM" id="SSF103473">
    <property type="entry name" value="MFS general substrate transporter"/>
    <property type="match status" value="1"/>
</dbReference>
<dbReference type="Proteomes" id="UP000298663">
    <property type="component" value="Unassembled WGS sequence"/>
</dbReference>
<evidence type="ECO:0000256" key="4">
    <source>
        <dbReference type="ARBA" id="ARBA00004656"/>
    </source>
</evidence>
<reference evidence="28 29" key="2">
    <citation type="journal article" date="2019" name="G3 (Bethesda)">
        <title>Hybrid Assembly of the Genome of the Entomopathogenic Nematode Steinernema carpocapsae Identifies the X-Chromosome.</title>
        <authorList>
            <person name="Serra L."/>
            <person name="Macchietto M."/>
            <person name="Macias-Munoz A."/>
            <person name="McGill C.J."/>
            <person name="Rodriguez I.M."/>
            <person name="Rodriguez B."/>
            <person name="Murad R."/>
            <person name="Mortazavi A."/>
        </authorList>
    </citation>
    <scope>NUCLEOTIDE SEQUENCE [LARGE SCALE GENOMIC DNA]</scope>
    <source>
        <strain evidence="28 29">ALL</strain>
    </source>
</reference>
<feature type="transmembrane region" description="Helical" evidence="26">
    <location>
        <begin position="334"/>
        <end position="353"/>
    </location>
</feature>
<feature type="transmembrane region" description="Helical" evidence="26">
    <location>
        <begin position="21"/>
        <end position="38"/>
    </location>
</feature>
<evidence type="ECO:0000256" key="15">
    <source>
        <dbReference type="ARBA" id="ARBA00050101"/>
    </source>
</evidence>
<dbReference type="GO" id="GO:0015293">
    <property type="term" value="F:symporter activity"/>
    <property type="evidence" value="ECO:0007669"/>
    <property type="project" value="UniProtKB-KW"/>
</dbReference>
<comment type="catalytic activity">
    <reaction evidence="15">
        <text>2 nitrate(out) + H(+)(out) = 2 nitrate(in) + H(+)(in)</text>
        <dbReference type="Rhea" id="RHEA:71539"/>
        <dbReference type="ChEBI" id="CHEBI:15378"/>
        <dbReference type="ChEBI" id="CHEBI:17632"/>
    </reaction>
    <physiologicalReaction direction="left-to-right" evidence="15">
        <dbReference type="Rhea" id="RHEA:71540"/>
    </physiologicalReaction>
</comment>
<comment type="catalytic activity">
    <reaction evidence="20">
        <text>D-glucuronate(out) + H(+)(out) = D-glucuronate(in) + H(+)(in)</text>
        <dbReference type="Rhea" id="RHEA:72591"/>
        <dbReference type="ChEBI" id="CHEBI:15378"/>
        <dbReference type="ChEBI" id="CHEBI:58720"/>
    </reaction>
    <physiologicalReaction direction="left-to-right" evidence="20">
        <dbReference type="Rhea" id="RHEA:72592"/>
    </physiologicalReaction>
</comment>
<evidence type="ECO:0000256" key="1">
    <source>
        <dbReference type="ARBA" id="ARBA00004432"/>
    </source>
</evidence>
<evidence type="ECO:0000256" key="17">
    <source>
        <dbReference type="ARBA" id="ARBA00050625"/>
    </source>
</evidence>
<dbReference type="GO" id="GO:0016323">
    <property type="term" value="C:basolateral plasma membrane"/>
    <property type="evidence" value="ECO:0007669"/>
    <property type="project" value="UniProtKB-SubCell"/>
</dbReference>
<dbReference type="InterPro" id="IPR036259">
    <property type="entry name" value="MFS_trans_sf"/>
</dbReference>
<keyword evidence="14" id="KW-0968">Cytoplasmic vesicle</keyword>
<proteinExistence type="predicted"/>
<feature type="transmembrane region" description="Helical" evidence="26">
    <location>
        <begin position="223"/>
        <end position="244"/>
    </location>
</feature>
<evidence type="ECO:0000256" key="13">
    <source>
        <dbReference type="ARBA" id="ARBA00023228"/>
    </source>
</evidence>
<feature type="transmembrane region" description="Helical" evidence="26">
    <location>
        <begin position="153"/>
        <end position="173"/>
    </location>
</feature>
<keyword evidence="29" id="KW-1185">Reference proteome</keyword>
<dbReference type="GO" id="GO:0005765">
    <property type="term" value="C:lysosomal membrane"/>
    <property type="evidence" value="ECO:0007669"/>
    <property type="project" value="UniProtKB-SubCell"/>
</dbReference>
<evidence type="ECO:0000256" key="8">
    <source>
        <dbReference type="ARBA" id="ARBA00022847"/>
    </source>
</evidence>
<evidence type="ECO:0000256" key="3">
    <source>
        <dbReference type="ARBA" id="ARBA00004638"/>
    </source>
</evidence>
<evidence type="ECO:0000256" key="25">
    <source>
        <dbReference type="ARBA" id="ARBA00081925"/>
    </source>
</evidence>
<evidence type="ECO:0000256" key="7">
    <source>
        <dbReference type="ARBA" id="ARBA00022692"/>
    </source>
</evidence>
<dbReference type="PANTHER" id="PTHR11662:SF399">
    <property type="entry name" value="FI19708P1-RELATED"/>
    <property type="match status" value="1"/>
</dbReference>
<dbReference type="PROSITE" id="PS50850">
    <property type="entry name" value="MFS"/>
    <property type="match status" value="1"/>
</dbReference>
<evidence type="ECO:0000256" key="16">
    <source>
        <dbReference type="ARBA" id="ARBA00050554"/>
    </source>
</evidence>
<name>A0A4U5N4B8_STECR</name>
<evidence type="ECO:0000259" key="27">
    <source>
        <dbReference type="PROSITE" id="PS50850"/>
    </source>
</evidence>
<evidence type="ECO:0000256" key="18">
    <source>
        <dbReference type="ARBA" id="ARBA00051403"/>
    </source>
</evidence>
<evidence type="ECO:0000256" key="21">
    <source>
        <dbReference type="ARBA" id="ARBA00056891"/>
    </source>
</evidence>
<dbReference type="FunFam" id="1.20.1250.20:FF:000067">
    <property type="entry name" value="sialin isoform X2"/>
    <property type="match status" value="1"/>
</dbReference>
<keyword evidence="5" id="KW-0813">Transport</keyword>
<keyword evidence="8" id="KW-0769">Symport</keyword>
<feature type="transmembrane region" description="Helical" evidence="26">
    <location>
        <begin position="103"/>
        <end position="122"/>
    </location>
</feature>
<dbReference type="FunFam" id="1.20.1250.20:FF:000003">
    <property type="entry name" value="Solute carrier family 17 member 3"/>
    <property type="match status" value="1"/>
</dbReference>
<keyword evidence="10" id="KW-0770">Synapse</keyword>
<evidence type="ECO:0000256" key="24">
    <source>
        <dbReference type="ARBA" id="ARBA00081195"/>
    </source>
</evidence>
<dbReference type="GO" id="GO:0030672">
    <property type="term" value="C:synaptic vesicle membrane"/>
    <property type="evidence" value="ECO:0007669"/>
    <property type="project" value="UniProtKB-SubCell"/>
</dbReference>
<dbReference type="GO" id="GO:0046942">
    <property type="term" value="P:carboxylic acid transport"/>
    <property type="evidence" value="ECO:0007669"/>
    <property type="project" value="UniProtKB-ARBA"/>
</dbReference>
<reference evidence="28 29" key="1">
    <citation type="journal article" date="2015" name="Genome Biol.">
        <title>Comparative genomics of Steinernema reveals deeply conserved gene regulatory networks.</title>
        <authorList>
            <person name="Dillman A.R."/>
            <person name="Macchietto M."/>
            <person name="Porter C.F."/>
            <person name="Rogers A."/>
            <person name="Williams B."/>
            <person name="Antoshechkin I."/>
            <person name="Lee M.M."/>
            <person name="Goodwin Z."/>
            <person name="Lu X."/>
            <person name="Lewis E.E."/>
            <person name="Goodrich-Blair H."/>
            <person name="Stock S.P."/>
            <person name="Adams B.J."/>
            <person name="Sternberg P.W."/>
            <person name="Mortazavi A."/>
        </authorList>
    </citation>
    <scope>NUCLEOTIDE SEQUENCE [LARGE SCALE GENOMIC DNA]</scope>
    <source>
        <strain evidence="28 29">ALL</strain>
    </source>
</reference>
<comment type="catalytic activity">
    <reaction evidence="17">
        <text>N-acetylneuraminate(in) + H(+)(in) = N-acetylneuraminate(out) + H(+)(out)</text>
        <dbReference type="Rhea" id="RHEA:28987"/>
        <dbReference type="ChEBI" id="CHEBI:15378"/>
        <dbReference type="ChEBI" id="CHEBI:35418"/>
    </reaction>
    <physiologicalReaction direction="right-to-left" evidence="17">
        <dbReference type="Rhea" id="RHEA:28989"/>
    </physiologicalReaction>
</comment>
<evidence type="ECO:0000256" key="5">
    <source>
        <dbReference type="ARBA" id="ARBA00022448"/>
    </source>
</evidence>
<keyword evidence="9 26" id="KW-1133">Transmembrane helix</keyword>
<evidence type="ECO:0000256" key="23">
    <source>
        <dbReference type="ARBA" id="ARBA00080244"/>
    </source>
</evidence>
<sequence length="523" mass="56735">MTVADPVFSGRNPGLLLSTRLSLALISFLGCMLTYAMRTNISFAIVCMVNSTAISEPSFNLNESAAVAKSSCARHHVEDLATPSHEDTLEGEFIWNKATQGSILSAFFWGYIASQVLGGYLAARIGGRIVLGVTILTGSVLTLLSPWAAELHVYVFVGLRALLGFVQGVYFPAMHTMWSQWAPPLERSLLTGISYAGGQIGNMVVMPMSGLLCKYGFAGGWPSIFIILGLVGVAWCSLWFCMVADHPNRHKRIATAEREFIVESLSETMGKDDEAKPDIPWKAIFTSPAVWACFVGHFAADWGSYMVMVCLPSFLNDVLGFELTSMGFISSIPYLGYFCFINVSAVVADKLQSSGLLSTLNTRRLAMIVALGAQAVFLVASGYCGCGQEVMVIVFLTLALSLSGAQYSGFIVNYLDIAPIHAGTILGIGNTLSCFAGILSPLVMGWMTPNGTKEEWQSVFWLTAVILVFGATFYVVFAKGDVQPWALATYGQQKKKNLPEEVTLIEKGLDGLNKEDEEKKGFY</sequence>
<evidence type="ECO:0000256" key="26">
    <source>
        <dbReference type="SAM" id="Phobius"/>
    </source>
</evidence>
<dbReference type="InterPro" id="IPR020846">
    <property type="entry name" value="MFS_dom"/>
</dbReference>
<feature type="transmembrane region" description="Helical" evidence="26">
    <location>
        <begin position="365"/>
        <end position="384"/>
    </location>
</feature>
<dbReference type="InterPro" id="IPR011701">
    <property type="entry name" value="MFS"/>
</dbReference>
<keyword evidence="12" id="KW-0325">Glycoprotein</keyword>
<keyword evidence="11 26" id="KW-0472">Membrane</keyword>
<evidence type="ECO:0000256" key="11">
    <source>
        <dbReference type="ARBA" id="ARBA00023136"/>
    </source>
</evidence>
<dbReference type="PANTHER" id="PTHR11662">
    <property type="entry name" value="SOLUTE CARRIER FAMILY 17"/>
    <property type="match status" value="1"/>
</dbReference>
<evidence type="ECO:0000256" key="12">
    <source>
        <dbReference type="ARBA" id="ARBA00023180"/>
    </source>
</evidence>
<dbReference type="InterPro" id="IPR050382">
    <property type="entry name" value="MFS_Na/Anion_cotransporter"/>
</dbReference>
<feature type="transmembrane region" description="Helical" evidence="26">
    <location>
        <begin position="459"/>
        <end position="477"/>
    </location>
</feature>
<dbReference type="GO" id="GO:0006820">
    <property type="term" value="P:monoatomic anion transport"/>
    <property type="evidence" value="ECO:0007669"/>
    <property type="project" value="TreeGrafter"/>
</dbReference>
<keyword evidence="6" id="KW-1003">Cell membrane</keyword>
<dbReference type="CDD" id="cd17318">
    <property type="entry name" value="MFS_SLC17"/>
    <property type="match status" value="1"/>
</dbReference>
<keyword evidence="7 26" id="KW-0812">Transmembrane</keyword>
<dbReference type="STRING" id="34508.A0A4U5N4B8"/>
<evidence type="ECO:0000256" key="10">
    <source>
        <dbReference type="ARBA" id="ARBA00023018"/>
    </source>
</evidence>
<comment type="caution">
    <text evidence="28">The sequence shown here is derived from an EMBL/GenBank/DDBJ whole genome shotgun (WGS) entry which is preliminary data.</text>
</comment>
<evidence type="ECO:0000256" key="19">
    <source>
        <dbReference type="ARBA" id="ARBA00051447"/>
    </source>
</evidence>
<accession>A0A4U5N4B8</accession>
<comment type="catalytic activity">
    <reaction evidence="18">
        <text>N-acetyl-L-aspartyl-L-glutamate(out) = N-acetyl-L-aspartyl-L-glutamate(in)</text>
        <dbReference type="Rhea" id="RHEA:72599"/>
        <dbReference type="ChEBI" id="CHEBI:76931"/>
    </reaction>
    <physiologicalReaction direction="left-to-right" evidence="18">
        <dbReference type="Rhea" id="RHEA:72600"/>
    </physiologicalReaction>
</comment>
<evidence type="ECO:0000256" key="9">
    <source>
        <dbReference type="ARBA" id="ARBA00022989"/>
    </source>
</evidence>
<dbReference type="Gene3D" id="1.20.1250.20">
    <property type="entry name" value="MFS general substrate transporter like domains"/>
    <property type="match status" value="2"/>
</dbReference>
<evidence type="ECO:0000256" key="22">
    <source>
        <dbReference type="ARBA" id="ARBA00069713"/>
    </source>
</evidence>
<feature type="transmembrane region" description="Helical" evidence="26">
    <location>
        <begin position="390"/>
        <end position="412"/>
    </location>
</feature>
<feature type="transmembrane region" description="Helical" evidence="26">
    <location>
        <begin position="289"/>
        <end position="314"/>
    </location>
</feature>
<organism evidence="28 29">
    <name type="scientific">Steinernema carpocapsae</name>
    <name type="common">Entomopathogenic nematode</name>
    <dbReference type="NCBI Taxonomy" id="34508"/>
    <lineage>
        <taxon>Eukaryota</taxon>
        <taxon>Metazoa</taxon>
        <taxon>Ecdysozoa</taxon>
        <taxon>Nematoda</taxon>
        <taxon>Chromadorea</taxon>
        <taxon>Rhabditida</taxon>
        <taxon>Tylenchina</taxon>
        <taxon>Panagrolaimomorpha</taxon>
        <taxon>Strongyloidoidea</taxon>
        <taxon>Steinernematidae</taxon>
        <taxon>Steinernema</taxon>
    </lineage>
</organism>
<comment type="function">
    <text evidence="21">Receptor for CM101, a polysaccharide produced by group B Streptococcus with antipathoangiogenic properties.</text>
</comment>
<comment type="catalytic activity">
    <reaction evidence="19">
        <text>L-glutamate(out) = L-glutamate(in)</text>
        <dbReference type="Rhea" id="RHEA:66336"/>
        <dbReference type="ChEBI" id="CHEBI:29985"/>
    </reaction>
    <physiologicalReaction direction="left-to-right" evidence="19">
        <dbReference type="Rhea" id="RHEA:66337"/>
    </physiologicalReaction>
</comment>
<evidence type="ECO:0000256" key="6">
    <source>
        <dbReference type="ARBA" id="ARBA00022475"/>
    </source>
</evidence>
<evidence type="ECO:0000256" key="14">
    <source>
        <dbReference type="ARBA" id="ARBA00023329"/>
    </source>
</evidence>
<evidence type="ECO:0000313" key="28">
    <source>
        <dbReference type="EMBL" id="TKR77023.1"/>
    </source>
</evidence>
<dbReference type="Pfam" id="PF07690">
    <property type="entry name" value="MFS_1"/>
    <property type="match status" value="1"/>
</dbReference>
<dbReference type="AlphaFoldDB" id="A0A4U5N4B8"/>
<dbReference type="OrthoDB" id="2985014at2759"/>
<feature type="transmembrane region" description="Helical" evidence="26">
    <location>
        <begin position="129"/>
        <end position="147"/>
    </location>
</feature>
<dbReference type="EMBL" id="AZBU02000005">
    <property type="protein sequence ID" value="TKR77023.1"/>
    <property type="molecule type" value="Genomic_DNA"/>
</dbReference>
<gene>
    <name evidence="28" type="ORF">L596_018073</name>
</gene>
<evidence type="ECO:0000256" key="2">
    <source>
        <dbReference type="ARBA" id="ARBA00004554"/>
    </source>
</evidence>
<keyword evidence="13" id="KW-0458">Lysosome</keyword>
<feature type="domain" description="Major facilitator superfamily (MFS) profile" evidence="27">
    <location>
        <begin position="23"/>
        <end position="482"/>
    </location>
</feature>
<protein>
    <recommendedName>
        <fullName evidence="22">Sialin</fullName>
    </recommendedName>
    <alternativeName>
        <fullName evidence="25">H(+)/nitrate cotransporter</fullName>
    </alternativeName>
    <alternativeName>
        <fullName evidence="23">H(+)/sialic acid cotransporter</fullName>
    </alternativeName>
    <alternativeName>
        <fullName evidence="24">Vesicular excitatory amino acid transporter</fullName>
    </alternativeName>
</protein>
<feature type="transmembrane region" description="Helical" evidence="26">
    <location>
        <begin position="424"/>
        <end position="447"/>
    </location>
</feature>